<reference evidence="7 9" key="1">
    <citation type="journal article" date="2004" name="J. Bacteriol.">
        <title>An evolutionary hot spot: the pNGR234b replicon of Rhizobium sp. strain NGR234.</title>
        <authorList>
            <person name="Streit W.R."/>
            <person name="Schmitz R.A."/>
            <person name="Perret X."/>
            <person name="Staehelin C."/>
            <person name="Deakin W.J."/>
            <person name="Raasch C."/>
            <person name="Liesegang H."/>
            <person name="Broughton W.J."/>
        </authorList>
    </citation>
    <scope>NUCLEOTIDE SEQUENCE</scope>
    <source>
        <strain evidence="9">NBRC 101917 / NGR234</strain>
        <strain evidence="7">NGR234</strain>
        <plasmid evidence="7">megaplasmid 2</plasmid>
        <plasmid evidence="8">pNGR234b</plasmid>
        <plasmid evidence="9">sym pNGR234b</plasmid>
    </source>
</reference>
<dbReference type="PRINTS" id="PR00038">
    <property type="entry name" value="HTHLUXR"/>
</dbReference>
<dbReference type="HOGENOM" id="CLU_000445_90_4_5"/>
<evidence type="ECO:0000256" key="2">
    <source>
        <dbReference type="ARBA" id="ARBA00023125"/>
    </source>
</evidence>
<dbReference type="PANTHER" id="PTHR44688:SF16">
    <property type="entry name" value="DNA-BINDING TRANSCRIPTIONAL ACTIVATOR DEVR_DOSR"/>
    <property type="match status" value="1"/>
</dbReference>
<geneLocation type="plasmid" evidence="8">
    <name>pNGR234b</name>
</geneLocation>
<dbReference type="EMBL" id="CP000874">
    <property type="protein sequence ID" value="ACP23135.1"/>
    <property type="molecule type" value="Genomic_DNA"/>
</dbReference>
<keyword evidence="2" id="KW-0238">DNA-binding</keyword>
<dbReference type="InterPro" id="IPR011006">
    <property type="entry name" value="CheY-like_superfamily"/>
</dbReference>
<dbReference type="InterPro" id="IPR001789">
    <property type="entry name" value="Sig_transdc_resp-reg_receiver"/>
</dbReference>
<evidence type="ECO:0000259" key="6">
    <source>
        <dbReference type="PROSITE" id="PS50110"/>
    </source>
</evidence>
<evidence type="ECO:0000313" key="9">
    <source>
        <dbReference type="Proteomes" id="UP000001054"/>
    </source>
</evidence>
<dbReference type="SUPFAM" id="SSF52172">
    <property type="entry name" value="CheY-like"/>
    <property type="match status" value="1"/>
</dbReference>
<sequence>MTSDDHVVFIVDDDERIREALSDLLDSHGIRAIAFGSAGEYVSADKPDVPACLILDVELPDINGLDLQRQIADVDHPPIVFITGHGDIPSSVRAIKHGAVDFLTKPFSDADLMAAIGAAIAEDRVKRAARAELSMLGQRYRELTPREREVLPLVVSGLLNKQAAAELGISEVTLQIHRRNVMHKMAADSLADLVRIAERLEIPITHSRRVGGNDHE</sequence>
<dbReference type="KEGG" id="rhi:NGR_b16840"/>
<dbReference type="PROSITE" id="PS50110">
    <property type="entry name" value="RESPONSE_REGULATORY"/>
    <property type="match status" value="1"/>
</dbReference>
<feature type="domain" description="HTH luxR-type" evidence="5">
    <location>
        <begin position="136"/>
        <end position="201"/>
    </location>
</feature>
<geneLocation type="plasmid" evidence="9">
    <name>sym pNGR234b</name>
</geneLocation>
<dbReference type="InterPro" id="IPR000792">
    <property type="entry name" value="Tscrpt_reg_LuxR_C"/>
</dbReference>
<dbReference type="EMBL" id="AY316746">
    <property type="protein sequence ID" value="AAQ87184.1"/>
    <property type="molecule type" value="Genomic_DNA"/>
</dbReference>
<proteinExistence type="predicted"/>
<evidence type="ECO:0000256" key="4">
    <source>
        <dbReference type="PROSITE-ProRule" id="PRU00169"/>
    </source>
</evidence>
<dbReference type="InterPro" id="IPR036388">
    <property type="entry name" value="WH-like_DNA-bd_sf"/>
</dbReference>
<dbReference type="GO" id="GO:0003677">
    <property type="term" value="F:DNA binding"/>
    <property type="evidence" value="ECO:0007669"/>
    <property type="project" value="UniProtKB-KW"/>
</dbReference>
<dbReference type="SUPFAM" id="SSF46894">
    <property type="entry name" value="C-terminal effector domain of the bipartite response regulators"/>
    <property type="match status" value="1"/>
</dbReference>
<dbReference type="PROSITE" id="PS50043">
    <property type="entry name" value="HTH_LUXR_2"/>
    <property type="match status" value="1"/>
</dbReference>
<reference evidence="8 9" key="2">
    <citation type="journal article" date="2009" name="Appl. Environ. Microbiol.">
        <title>Rhizobium sp. strain NGR234 possesses a remarkable number of secretion systems.</title>
        <authorList>
            <person name="Schmeisser C."/>
            <person name="Liesegang H."/>
            <person name="Krysciak D."/>
            <person name="Bakkou N."/>
            <person name="Le Quere A."/>
            <person name="Wollherr A."/>
            <person name="Heinemeyer I."/>
            <person name="Morgenstern B."/>
            <person name="Pommerening-Roeser A."/>
            <person name="Flores M."/>
            <person name="Palacios R."/>
            <person name="Brenner S."/>
            <person name="Gottschalk G."/>
            <person name="Schmitz R.A."/>
            <person name="Broughton W.J."/>
            <person name="Perret X."/>
            <person name="Strittmatter A.W."/>
            <person name="Streit W.R."/>
        </authorList>
    </citation>
    <scope>NUCLEOTIDE SEQUENCE [LARGE SCALE GENOMIC DNA]</scope>
    <source>
        <strain evidence="9">NBRC 101917 / NGR234</strain>
        <strain evidence="8">NGR234</strain>
        <plasmid evidence="8">pNGR234b</plasmid>
        <plasmid evidence="9">sym pNGR234b</plasmid>
    </source>
</reference>
<dbReference type="CDD" id="cd06170">
    <property type="entry name" value="LuxR_C_like"/>
    <property type="match status" value="1"/>
</dbReference>
<evidence type="ECO:0000313" key="8">
    <source>
        <dbReference type="EMBL" id="ACP23135.1"/>
    </source>
</evidence>
<dbReference type="Proteomes" id="UP000001054">
    <property type="component" value="Plasmid pNGR234b"/>
</dbReference>
<dbReference type="RefSeq" id="WP_015887760.1">
    <property type="nucleotide sequence ID" value="NC_012586.1"/>
</dbReference>
<keyword evidence="9" id="KW-1185">Reference proteome</keyword>
<evidence type="ECO:0000256" key="3">
    <source>
        <dbReference type="ARBA" id="ARBA00023163"/>
    </source>
</evidence>
<dbReference type="SMART" id="SM00421">
    <property type="entry name" value="HTH_LUXR"/>
    <property type="match status" value="1"/>
</dbReference>
<evidence type="ECO:0000256" key="1">
    <source>
        <dbReference type="ARBA" id="ARBA00023015"/>
    </source>
</evidence>
<evidence type="ECO:0000259" key="5">
    <source>
        <dbReference type="PROSITE" id="PS50043"/>
    </source>
</evidence>
<accession>Q6W234</accession>
<dbReference type="Pfam" id="PF00072">
    <property type="entry name" value="Response_reg"/>
    <property type="match status" value="1"/>
</dbReference>
<keyword evidence="4" id="KW-0597">Phosphoprotein</keyword>
<dbReference type="PATRIC" id="fig|394.7.peg.2101"/>
<dbReference type="GO" id="GO:0000160">
    <property type="term" value="P:phosphorelay signal transduction system"/>
    <property type="evidence" value="ECO:0007669"/>
    <property type="project" value="InterPro"/>
</dbReference>
<dbReference type="Gene3D" id="3.40.50.2300">
    <property type="match status" value="1"/>
</dbReference>
<dbReference type="AlphaFoldDB" id="Q6W234"/>
<keyword evidence="1" id="KW-0805">Transcription regulation</keyword>
<evidence type="ECO:0000313" key="7">
    <source>
        <dbReference type="EMBL" id="AAQ87184.1"/>
    </source>
</evidence>
<dbReference type="Pfam" id="PF00196">
    <property type="entry name" value="GerE"/>
    <property type="match status" value="1"/>
</dbReference>
<dbReference type="InterPro" id="IPR016032">
    <property type="entry name" value="Sig_transdc_resp-reg_C-effctor"/>
</dbReference>
<keyword evidence="7" id="KW-0614">Plasmid</keyword>
<keyword evidence="3" id="KW-0804">Transcription</keyword>
<dbReference type="OrthoDB" id="9782655at2"/>
<dbReference type="SMART" id="SM00448">
    <property type="entry name" value="REC"/>
    <property type="match status" value="1"/>
</dbReference>
<gene>
    <name evidence="8" type="ordered locus">NGR_b16840</name>
    <name evidence="7" type="ORF">RNGR00159</name>
</gene>
<dbReference type="Gene3D" id="1.10.10.10">
    <property type="entry name" value="Winged helix-like DNA-binding domain superfamily/Winged helix DNA-binding domain"/>
    <property type="match status" value="1"/>
</dbReference>
<feature type="domain" description="Response regulatory" evidence="6">
    <location>
        <begin position="7"/>
        <end position="120"/>
    </location>
</feature>
<geneLocation type="plasmid" evidence="7">
    <name>megaplasmid 2</name>
</geneLocation>
<organism evidence="7">
    <name type="scientific">Sinorhizobium fredii (strain NBRC 101917 / NGR234)</name>
    <dbReference type="NCBI Taxonomy" id="394"/>
    <lineage>
        <taxon>Bacteria</taxon>
        <taxon>Pseudomonadati</taxon>
        <taxon>Pseudomonadota</taxon>
        <taxon>Alphaproteobacteria</taxon>
        <taxon>Hyphomicrobiales</taxon>
        <taxon>Rhizobiaceae</taxon>
        <taxon>Sinorhizobium/Ensifer group</taxon>
        <taxon>Sinorhizobium</taxon>
    </lineage>
</organism>
<name>Q6W234_SINFN</name>
<feature type="modified residue" description="4-aspartylphosphate" evidence="4">
    <location>
        <position position="56"/>
    </location>
</feature>
<protein>
    <submittedName>
        <fullName evidence="8">NodW, Nodulation protein</fullName>
    </submittedName>
    <submittedName>
        <fullName evidence="7">Transcriptional regulatory protein</fullName>
    </submittedName>
</protein>
<dbReference type="GO" id="GO:0006355">
    <property type="term" value="P:regulation of DNA-templated transcription"/>
    <property type="evidence" value="ECO:0007669"/>
    <property type="project" value="InterPro"/>
</dbReference>
<dbReference type="PANTHER" id="PTHR44688">
    <property type="entry name" value="DNA-BINDING TRANSCRIPTIONAL ACTIVATOR DEVR_DOSR"/>
    <property type="match status" value="1"/>
</dbReference>